<dbReference type="Gene3D" id="2.130.10.10">
    <property type="entry name" value="YVTN repeat-like/Quinoprotein amine dehydrogenase"/>
    <property type="match status" value="2"/>
</dbReference>
<gene>
    <name evidence="3" type="ORF">PHATRDRAFT_41042</name>
</gene>
<evidence type="ECO:0000256" key="1">
    <source>
        <dbReference type="PROSITE-ProRule" id="PRU00221"/>
    </source>
</evidence>
<sequence length="885" mass="97302">MVEPLFLGKATLFDVTRVLMCTVAEKIWESSIEEPISVTKRFLGVADRTRVVDRQQSKNDTISDGETIAADARAIAEAFGKLEIAPEHEGIDTGFVTDDVDEPVYTTATAATTLPDALLQQVVSEDEEENDRYILDPLDLDRTSAQLEPEDDWFTQDELAAALRGLDPSQDLLCPPDSSWQSDEASDEDLPDQDQELPEIDILDLAYDGDFLASNGGEFSLDKSLFEPLQDLDYGFDHGSIDSPRNCHTSEESLIPTSDVGAPDCNKSNAIELLEQLESLTLDYHQDTEREENFEEIDNNEISLEQELPPWLFCQPCNSNSSDLEALEPLLTASTENYVERNRYDEQALDSLLDLRGLTLEDYSEYCLPQGDLEQLDTEEPTRKMLPSLSDNATSVTTGVDIRPDVQRLAQPILQTFDAIYESELSKAETTGTVAKQSTAKPPRSERLCLGHKERILGLDLSPCGQYLATASQDSTVRVWSTDTNQLLATVPHNSAYECLRVVWASPQWAENNIDRNGCACPYLLATGGADGIVRLFRSEKPTEWVLCATLDHAEMNHFEGEEEADTPQVYALQFIDHWKALPGSKESDTNSFLLTSSDDHVHLWEICSKSEGKKEESDNDSGESGNLRLREVFSMHFGDMHNQAYGVQVGHVTAAGLDIADATTSPIPISSGGDSGVFGGDRNPRGLVYVFDARYCEANGLLGAALSDGTLRLVNGRGVCLSLLQLPGHRSHLTSLAWDRTGECLATCVATGHLITWGVSVDEYANRVHATCRAVMEGGHDKGRPLFGTEFVGRDGDEEDDLLISWGVDGRLCLWDSFSTDEIDRPLAVLLHKPEYPIYAVDLMQDAFIAVGGGTGDGGGFVGIPVHLYKFPPKEKASPDPLQG</sequence>
<dbReference type="eggNOG" id="ENOG502SQ01">
    <property type="taxonomic scope" value="Eukaryota"/>
</dbReference>
<organism evidence="3 4">
    <name type="scientific">Phaeodactylum tricornutum (strain CCAP 1055/1)</name>
    <dbReference type="NCBI Taxonomy" id="556484"/>
    <lineage>
        <taxon>Eukaryota</taxon>
        <taxon>Sar</taxon>
        <taxon>Stramenopiles</taxon>
        <taxon>Ochrophyta</taxon>
        <taxon>Bacillariophyta</taxon>
        <taxon>Bacillariophyceae</taxon>
        <taxon>Bacillariophycidae</taxon>
        <taxon>Naviculales</taxon>
        <taxon>Phaeodactylaceae</taxon>
        <taxon>Phaeodactylum</taxon>
    </lineage>
</organism>
<dbReference type="PaxDb" id="2850-Phatr41042"/>
<dbReference type="RefSeq" id="XP_002184990.1">
    <property type="nucleotide sequence ID" value="XM_002184954.1"/>
</dbReference>
<dbReference type="SMART" id="SM00320">
    <property type="entry name" value="WD40"/>
    <property type="match status" value="6"/>
</dbReference>
<dbReference type="InterPro" id="IPR015943">
    <property type="entry name" value="WD40/YVTN_repeat-like_dom_sf"/>
</dbReference>
<dbReference type="EMBL" id="CM000629">
    <property type="protein sequence ID" value="EEC43437.1"/>
    <property type="molecule type" value="Genomic_DNA"/>
</dbReference>
<proteinExistence type="predicted"/>
<name>B7GD49_PHATC</name>
<feature type="repeat" description="WD" evidence="1">
    <location>
        <begin position="449"/>
        <end position="490"/>
    </location>
</feature>
<dbReference type="PROSITE" id="PS50294">
    <property type="entry name" value="WD_REPEATS_REGION"/>
    <property type="match status" value="1"/>
</dbReference>
<dbReference type="Pfam" id="PF00400">
    <property type="entry name" value="WD40"/>
    <property type="match status" value="2"/>
</dbReference>
<dbReference type="InParanoid" id="B7GD49"/>
<feature type="region of interest" description="Disordered" evidence="2">
    <location>
        <begin position="168"/>
        <end position="192"/>
    </location>
</feature>
<dbReference type="SUPFAM" id="SSF50978">
    <property type="entry name" value="WD40 repeat-like"/>
    <property type="match status" value="1"/>
</dbReference>
<dbReference type="InterPro" id="IPR036322">
    <property type="entry name" value="WD40_repeat_dom_sf"/>
</dbReference>
<dbReference type="AlphaFoldDB" id="B7GD49"/>
<accession>B7GD49</accession>
<dbReference type="STRING" id="556484.B7GD49"/>
<dbReference type="Proteomes" id="UP000000759">
    <property type="component" value="Chromosome 27"/>
</dbReference>
<dbReference type="GeneID" id="7198853"/>
<reference evidence="3 4" key="1">
    <citation type="journal article" date="2008" name="Nature">
        <title>The Phaeodactylum genome reveals the evolutionary history of diatom genomes.</title>
        <authorList>
            <person name="Bowler C."/>
            <person name="Allen A.E."/>
            <person name="Badger J.H."/>
            <person name="Grimwood J."/>
            <person name="Jabbari K."/>
            <person name="Kuo A."/>
            <person name="Maheswari U."/>
            <person name="Martens C."/>
            <person name="Maumus F."/>
            <person name="Otillar R.P."/>
            <person name="Rayko E."/>
            <person name="Salamov A."/>
            <person name="Vandepoele K."/>
            <person name="Beszteri B."/>
            <person name="Gruber A."/>
            <person name="Heijde M."/>
            <person name="Katinka M."/>
            <person name="Mock T."/>
            <person name="Valentin K."/>
            <person name="Verret F."/>
            <person name="Berges J.A."/>
            <person name="Brownlee C."/>
            <person name="Cadoret J.P."/>
            <person name="Chiovitti A."/>
            <person name="Choi C.J."/>
            <person name="Coesel S."/>
            <person name="De Martino A."/>
            <person name="Detter J.C."/>
            <person name="Durkin C."/>
            <person name="Falciatore A."/>
            <person name="Fournet J."/>
            <person name="Haruta M."/>
            <person name="Huysman M.J."/>
            <person name="Jenkins B.D."/>
            <person name="Jiroutova K."/>
            <person name="Jorgensen R.E."/>
            <person name="Joubert Y."/>
            <person name="Kaplan A."/>
            <person name="Kroger N."/>
            <person name="Kroth P.G."/>
            <person name="La Roche J."/>
            <person name="Lindquist E."/>
            <person name="Lommer M."/>
            <person name="Martin-Jezequel V."/>
            <person name="Lopez P.J."/>
            <person name="Lucas S."/>
            <person name="Mangogna M."/>
            <person name="McGinnis K."/>
            <person name="Medlin L.K."/>
            <person name="Montsant A."/>
            <person name="Oudot-Le Secq M.P."/>
            <person name="Napoli C."/>
            <person name="Obornik M."/>
            <person name="Parker M.S."/>
            <person name="Petit J.L."/>
            <person name="Porcel B.M."/>
            <person name="Poulsen N."/>
            <person name="Robison M."/>
            <person name="Rychlewski L."/>
            <person name="Rynearson T.A."/>
            <person name="Schmutz J."/>
            <person name="Shapiro H."/>
            <person name="Siaut M."/>
            <person name="Stanley M."/>
            <person name="Sussman M.R."/>
            <person name="Taylor A.R."/>
            <person name="Vardi A."/>
            <person name="von Dassow P."/>
            <person name="Vyverman W."/>
            <person name="Willis A."/>
            <person name="Wyrwicz L.S."/>
            <person name="Rokhsar D.S."/>
            <person name="Weissenbach J."/>
            <person name="Armbrust E.V."/>
            <person name="Green B.R."/>
            <person name="Van de Peer Y."/>
            <person name="Grigoriev I.V."/>
        </authorList>
    </citation>
    <scope>NUCLEOTIDE SEQUENCE [LARGE SCALE GENOMIC DNA]</scope>
    <source>
        <strain evidence="3 4">CCAP 1055/1</strain>
    </source>
</reference>
<evidence type="ECO:0000256" key="2">
    <source>
        <dbReference type="SAM" id="MobiDB-lite"/>
    </source>
</evidence>
<dbReference type="PROSITE" id="PS50082">
    <property type="entry name" value="WD_REPEATS_2"/>
    <property type="match status" value="1"/>
</dbReference>
<protein>
    <submittedName>
        <fullName evidence="3">Uncharacterized protein</fullName>
    </submittedName>
</protein>
<dbReference type="PANTHER" id="PTHR19879:SF9">
    <property type="entry name" value="TRANSCRIPTION INITIATION FACTOR TFIID SUBUNIT 5"/>
    <property type="match status" value="1"/>
</dbReference>
<dbReference type="OrthoDB" id="538223at2759"/>
<reference evidence="4" key="2">
    <citation type="submission" date="2008-08" db="EMBL/GenBank/DDBJ databases">
        <authorList>
            <consortium name="Diatom Consortium"/>
            <person name="Grigoriev I."/>
            <person name="Grimwood J."/>
            <person name="Kuo A."/>
            <person name="Otillar R.P."/>
            <person name="Salamov A."/>
            <person name="Detter J.C."/>
            <person name="Lindquist E."/>
            <person name="Shapiro H."/>
            <person name="Lucas S."/>
            <person name="Glavina del Rio T."/>
            <person name="Pitluck S."/>
            <person name="Rokhsar D."/>
            <person name="Bowler C."/>
        </authorList>
    </citation>
    <scope>GENOME REANNOTATION</scope>
    <source>
        <strain evidence="4">CCAP 1055/1</strain>
    </source>
</reference>
<evidence type="ECO:0000313" key="3">
    <source>
        <dbReference type="EMBL" id="EEC43437.1"/>
    </source>
</evidence>
<keyword evidence="4" id="KW-1185">Reference proteome</keyword>
<dbReference type="KEGG" id="pti:PHATRDRAFT_41042"/>
<dbReference type="HOGENOM" id="CLU_325848_0_0_1"/>
<dbReference type="PANTHER" id="PTHR19879">
    <property type="entry name" value="TRANSCRIPTION INITIATION FACTOR TFIID"/>
    <property type="match status" value="1"/>
</dbReference>
<keyword evidence="1" id="KW-0853">WD repeat</keyword>
<evidence type="ECO:0000313" key="4">
    <source>
        <dbReference type="Proteomes" id="UP000000759"/>
    </source>
</evidence>
<dbReference type="InterPro" id="IPR001680">
    <property type="entry name" value="WD40_rpt"/>
</dbReference>